<dbReference type="GO" id="GO:0034417">
    <property type="term" value="F:bisphosphoglycerate 3-phosphatase activity"/>
    <property type="evidence" value="ECO:0007669"/>
    <property type="project" value="UniProtKB-EC"/>
</dbReference>
<evidence type="ECO:0000256" key="9">
    <source>
        <dbReference type="ARBA" id="ARBA00031642"/>
    </source>
</evidence>
<dbReference type="Gene3D" id="3.40.50.1240">
    <property type="entry name" value="Phosphoglycerate mutase-like"/>
    <property type="match status" value="1"/>
</dbReference>
<dbReference type="PANTHER" id="PTHR20963">
    <property type="entry name" value="MULTIPLE INOSITOL POLYPHOSPHATE PHOSPHATASE-RELATED"/>
    <property type="match status" value="1"/>
</dbReference>
<dbReference type="EC" id="3.1.3.62" evidence="4"/>
<dbReference type="STRING" id="44941.A0A397VNM1"/>
<comment type="catalytic activity">
    <reaction evidence="11">
        <text>1D-myo-inositol 1,2,4,5,6-pentakisphosphate + H2O = 1D-myo-inositol 1,2,5,6-tetrakisphosphate + phosphate</text>
        <dbReference type="Rhea" id="RHEA:77115"/>
        <dbReference type="ChEBI" id="CHEBI:15377"/>
        <dbReference type="ChEBI" id="CHEBI:43474"/>
        <dbReference type="ChEBI" id="CHEBI:57798"/>
        <dbReference type="ChEBI" id="CHEBI:195535"/>
        <dbReference type="EC" id="3.1.3.62"/>
    </reaction>
    <physiologicalReaction direction="left-to-right" evidence="11">
        <dbReference type="Rhea" id="RHEA:77116"/>
    </physiologicalReaction>
</comment>
<comment type="catalytic activity">
    <reaction evidence="12">
        <text>1D-myo-inositol hexakisphosphate + H2O = 1D-myo-inositol 1,2,4,5,6-pentakisphosphate + phosphate</text>
        <dbReference type="Rhea" id="RHEA:16989"/>
        <dbReference type="ChEBI" id="CHEBI:15377"/>
        <dbReference type="ChEBI" id="CHEBI:43474"/>
        <dbReference type="ChEBI" id="CHEBI:57798"/>
        <dbReference type="ChEBI" id="CHEBI:58130"/>
        <dbReference type="EC" id="3.1.3.62"/>
    </reaction>
    <physiologicalReaction direction="left-to-right" evidence="12">
        <dbReference type="Rhea" id="RHEA:16990"/>
    </physiologicalReaction>
</comment>
<evidence type="ECO:0000256" key="11">
    <source>
        <dbReference type="ARBA" id="ARBA00043671"/>
    </source>
</evidence>
<evidence type="ECO:0000256" key="7">
    <source>
        <dbReference type="ARBA" id="ARBA00022801"/>
    </source>
</evidence>
<comment type="similarity">
    <text evidence="2">Belongs to the histidine acid phosphatase family. MINPP1 subfamily.</text>
</comment>
<dbReference type="OrthoDB" id="6509975at2759"/>
<dbReference type="InterPro" id="IPR000560">
    <property type="entry name" value="His_Pase_clade-2"/>
</dbReference>
<dbReference type="CDD" id="cd07061">
    <property type="entry name" value="HP_HAP_like"/>
    <property type="match status" value="1"/>
</dbReference>
<dbReference type="Proteomes" id="UP000266673">
    <property type="component" value="Unassembled WGS sequence"/>
</dbReference>
<dbReference type="GO" id="GO:0016020">
    <property type="term" value="C:membrane"/>
    <property type="evidence" value="ECO:0007669"/>
    <property type="project" value="UniProtKB-SubCell"/>
</dbReference>
<evidence type="ECO:0000256" key="3">
    <source>
        <dbReference type="ARBA" id="ARBA00012976"/>
    </source>
</evidence>
<comment type="catalytic activity">
    <reaction evidence="13">
        <text>(2R)-2,3-bisphosphoglycerate + H2O = (2R)-2-phosphoglycerate + phosphate</text>
        <dbReference type="Rhea" id="RHEA:27381"/>
        <dbReference type="ChEBI" id="CHEBI:15377"/>
        <dbReference type="ChEBI" id="CHEBI:43474"/>
        <dbReference type="ChEBI" id="CHEBI:58248"/>
        <dbReference type="ChEBI" id="CHEBI:58289"/>
        <dbReference type="EC" id="3.1.3.80"/>
    </reaction>
    <physiologicalReaction direction="left-to-right" evidence="13">
        <dbReference type="Rhea" id="RHEA:27382"/>
    </physiologicalReaction>
</comment>
<evidence type="ECO:0000256" key="13">
    <source>
        <dbReference type="ARBA" id="ARBA00043832"/>
    </source>
</evidence>
<dbReference type="PANTHER" id="PTHR20963:SF8">
    <property type="entry name" value="MULTIPLE INOSITOL POLYPHOSPHATE PHOSPHATASE 1"/>
    <property type="match status" value="1"/>
</dbReference>
<evidence type="ECO:0000256" key="1">
    <source>
        <dbReference type="ARBA" id="ARBA00004370"/>
    </source>
</evidence>
<dbReference type="AlphaFoldDB" id="A0A397VNM1"/>
<evidence type="ECO:0000256" key="6">
    <source>
        <dbReference type="ARBA" id="ARBA00022729"/>
    </source>
</evidence>
<comment type="caution">
    <text evidence="14">The sequence shown here is derived from an EMBL/GenBank/DDBJ whole genome shotgun (WGS) entry which is preliminary data.</text>
</comment>
<evidence type="ECO:0000256" key="5">
    <source>
        <dbReference type="ARBA" id="ARBA00018097"/>
    </source>
</evidence>
<dbReference type="Pfam" id="PF00328">
    <property type="entry name" value="His_Phos_2"/>
    <property type="match status" value="1"/>
</dbReference>
<evidence type="ECO:0000256" key="8">
    <source>
        <dbReference type="ARBA" id="ARBA00023136"/>
    </source>
</evidence>
<keyword evidence="6" id="KW-0732">Signal</keyword>
<dbReference type="EC" id="3.1.3.80" evidence="3"/>
<comment type="subcellular location">
    <subcellularLocation>
        <location evidence="1">Membrane</location>
    </subcellularLocation>
</comment>
<evidence type="ECO:0000256" key="4">
    <source>
        <dbReference type="ARBA" id="ARBA00013040"/>
    </source>
</evidence>
<sequence>MYNNCLLANETVINNNPEFDEQKYIFGNNTLKPIADRMTNDYGIYPPLDPNVVPSIYDACEFWVLFFNRTDTWCSLLSEDDIIKLAYNVDMINYYKYSFGNPLNEQTGCVYYTQLVNSVENYLNGSSIMVADLKNGHAHTMLSVLTTLGAAKNPYPLTANLTLSQIKQLKYTLGKSIYWSSTIYFEIYTCSDSPKVRLVLNFEPLLIPGCKSEYCEWSTFKKILGDKIGCDFNKLCKNP</sequence>
<reference evidence="14 15" key="1">
    <citation type="submission" date="2018-06" db="EMBL/GenBank/DDBJ databases">
        <title>Comparative genomics reveals the genomic features of Rhizophagus irregularis, R. cerebriforme, R. diaphanum and Gigaspora rosea, and their symbiotic lifestyle signature.</title>
        <authorList>
            <person name="Morin E."/>
            <person name="San Clemente H."/>
            <person name="Chen E.C.H."/>
            <person name="De La Providencia I."/>
            <person name="Hainaut M."/>
            <person name="Kuo A."/>
            <person name="Kohler A."/>
            <person name="Murat C."/>
            <person name="Tang N."/>
            <person name="Roy S."/>
            <person name="Loubradou J."/>
            <person name="Henrissat B."/>
            <person name="Grigoriev I.V."/>
            <person name="Corradi N."/>
            <person name="Roux C."/>
            <person name="Martin F.M."/>
        </authorList>
    </citation>
    <scope>NUCLEOTIDE SEQUENCE [LARGE SCALE GENOMIC DNA]</scope>
    <source>
        <strain evidence="14 15">DAOM 194757</strain>
    </source>
</reference>
<keyword evidence="8" id="KW-0472">Membrane</keyword>
<evidence type="ECO:0000313" key="15">
    <source>
        <dbReference type="Proteomes" id="UP000266673"/>
    </source>
</evidence>
<dbReference type="GO" id="GO:0003993">
    <property type="term" value="F:acid phosphatase activity"/>
    <property type="evidence" value="ECO:0007669"/>
    <property type="project" value="TreeGrafter"/>
</dbReference>
<dbReference type="InterPro" id="IPR029033">
    <property type="entry name" value="His_PPase_superfam"/>
</dbReference>
<dbReference type="GO" id="GO:0052745">
    <property type="term" value="F:inositol phosphate phosphatase activity"/>
    <property type="evidence" value="ECO:0007669"/>
    <property type="project" value="TreeGrafter"/>
</dbReference>
<accession>A0A397VNM1</accession>
<keyword evidence="7" id="KW-0378">Hydrolase</keyword>
<dbReference type="EMBL" id="QKWP01000256">
    <property type="protein sequence ID" value="RIB23542.1"/>
    <property type="molecule type" value="Genomic_DNA"/>
</dbReference>
<evidence type="ECO:0000256" key="10">
    <source>
        <dbReference type="ARBA" id="ARBA00043668"/>
    </source>
</evidence>
<proteinExistence type="inferred from homology"/>
<evidence type="ECO:0000256" key="2">
    <source>
        <dbReference type="ARBA" id="ARBA00008422"/>
    </source>
</evidence>
<organism evidence="14 15">
    <name type="scientific">Gigaspora rosea</name>
    <dbReference type="NCBI Taxonomy" id="44941"/>
    <lineage>
        <taxon>Eukaryota</taxon>
        <taxon>Fungi</taxon>
        <taxon>Fungi incertae sedis</taxon>
        <taxon>Mucoromycota</taxon>
        <taxon>Glomeromycotina</taxon>
        <taxon>Glomeromycetes</taxon>
        <taxon>Diversisporales</taxon>
        <taxon>Gigasporaceae</taxon>
        <taxon>Gigaspora</taxon>
    </lineage>
</organism>
<name>A0A397VNM1_9GLOM</name>
<comment type="catalytic activity">
    <reaction evidence="10">
        <text>1D-myo-inositol 1,2,5,6-tetrakisphosphate + H2O = 1D-myo-inositol 1,2,6-trisphosphate + phosphate</text>
        <dbReference type="Rhea" id="RHEA:77119"/>
        <dbReference type="ChEBI" id="CHEBI:15377"/>
        <dbReference type="ChEBI" id="CHEBI:43474"/>
        <dbReference type="ChEBI" id="CHEBI:195535"/>
        <dbReference type="ChEBI" id="CHEBI:195537"/>
        <dbReference type="EC" id="3.1.3.62"/>
    </reaction>
    <physiologicalReaction direction="left-to-right" evidence="10">
        <dbReference type="Rhea" id="RHEA:77120"/>
    </physiologicalReaction>
</comment>
<protein>
    <recommendedName>
        <fullName evidence="5">Multiple inositol polyphosphate phosphatase 1</fullName>
        <ecNumber evidence="4">3.1.3.62</ecNumber>
        <ecNumber evidence="3">3.1.3.80</ecNumber>
    </recommendedName>
    <alternativeName>
        <fullName evidence="9">2,3-bisphosphoglycerate 3-phosphatase</fullName>
    </alternativeName>
</protein>
<gene>
    <name evidence="14" type="ORF">C2G38_2032648</name>
</gene>
<evidence type="ECO:0000313" key="14">
    <source>
        <dbReference type="EMBL" id="RIB23542.1"/>
    </source>
</evidence>
<dbReference type="SUPFAM" id="SSF53254">
    <property type="entry name" value="Phosphoglycerate mutase-like"/>
    <property type="match status" value="1"/>
</dbReference>
<keyword evidence="15" id="KW-1185">Reference proteome</keyword>
<evidence type="ECO:0000256" key="12">
    <source>
        <dbReference type="ARBA" id="ARBA00043691"/>
    </source>
</evidence>